<gene>
    <name evidence="2" type="ordered locus">Mmcs_5135</name>
</gene>
<organism evidence="2">
    <name type="scientific">Mycobacterium sp. (strain MCS)</name>
    <dbReference type="NCBI Taxonomy" id="164756"/>
    <lineage>
        <taxon>Bacteria</taxon>
        <taxon>Bacillati</taxon>
        <taxon>Actinomycetota</taxon>
        <taxon>Actinomycetes</taxon>
        <taxon>Mycobacteriales</taxon>
        <taxon>Mycobacteriaceae</taxon>
        <taxon>Mycobacterium</taxon>
    </lineage>
</organism>
<proteinExistence type="predicted"/>
<feature type="domain" description="AB hydrolase-1" evidence="1">
    <location>
        <begin position="47"/>
        <end position="283"/>
    </location>
</feature>
<evidence type="ECO:0000313" key="2">
    <source>
        <dbReference type="EMBL" id="ABG11239.1"/>
    </source>
</evidence>
<dbReference type="EMBL" id="CP000384">
    <property type="protein sequence ID" value="ABG11239.1"/>
    <property type="molecule type" value="Genomic_DNA"/>
</dbReference>
<dbReference type="PANTHER" id="PTHR43689:SF8">
    <property type="entry name" value="ALPHA_BETA-HYDROLASES SUPERFAMILY PROTEIN"/>
    <property type="match status" value="1"/>
</dbReference>
<dbReference type="InterPro" id="IPR029058">
    <property type="entry name" value="AB_hydrolase_fold"/>
</dbReference>
<sequence length="312" mass="33920">MNHDEYAAYLPARWRAPIEPESTWWTWRGRRVHIARAVRPESPVRMLVLHGGGGHAGALWPLAAMAARQGVDVFVPDLPLYGRTVEPHPRDVRYADWVDLLCDLVRAERRRDPRPLIVFGASMGGLLGYEVAARTGEVAHVVATCLLDPADPAARRAAARVPLVGAVGPAVLRALDPVVGRIRVPLRLVVNMAAMSGDRGLARLCARDPRGGGVSVPLGFLISWLRFVHTRPERFDAAPVTLVHPAADTWTPPALSLSFLERLRVPTRVVMLANCGHYPVEEPGIGQLAAALREVCDDVAQSASNRSTSATN</sequence>
<dbReference type="InterPro" id="IPR000073">
    <property type="entry name" value="AB_hydrolase_1"/>
</dbReference>
<name>A0A5Q5BRW7_MYCSS</name>
<dbReference type="Pfam" id="PF12697">
    <property type="entry name" value="Abhydrolase_6"/>
    <property type="match status" value="1"/>
</dbReference>
<dbReference type="KEGG" id="mmc:Mmcs_5135"/>
<dbReference type="Gene3D" id="3.40.50.1820">
    <property type="entry name" value="alpha/beta hydrolase"/>
    <property type="match status" value="1"/>
</dbReference>
<dbReference type="SUPFAM" id="SSF53474">
    <property type="entry name" value="alpha/beta-Hydrolases"/>
    <property type="match status" value="1"/>
</dbReference>
<dbReference type="GO" id="GO:0003824">
    <property type="term" value="F:catalytic activity"/>
    <property type="evidence" value="ECO:0007669"/>
    <property type="project" value="UniProtKB-ARBA"/>
</dbReference>
<dbReference type="AlphaFoldDB" id="A0A5Q5BRW7"/>
<protein>
    <submittedName>
        <fullName evidence="2">Lysophospholipase-like protein</fullName>
    </submittedName>
</protein>
<evidence type="ECO:0000259" key="1">
    <source>
        <dbReference type="Pfam" id="PF12697"/>
    </source>
</evidence>
<reference evidence="2" key="1">
    <citation type="submission" date="2006-06" db="EMBL/GenBank/DDBJ databases">
        <title>Complete sequence of chromosome of Mycobacterium sp. MCS.</title>
        <authorList>
            <consortium name="US DOE Joint Genome Institute"/>
            <person name="Copeland A."/>
            <person name="Lucas S."/>
            <person name="Lapidus A."/>
            <person name="Barry K."/>
            <person name="Detter J.C."/>
            <person name="Glavina del Rio T."/>
            <person name="Hammon N."/>
            <person name="Israni S."/>
            <person name="Dalin E."/>
            <person name="Tice H."/>
            <person name="Pitluck S."/>
            <person name="Martinez M."/>
            <person name="Schmutz J."/>
            <person name="Larimer F."/>
            <person name="Land M."/>
            <person name="Hauser L."/>
            <person name="Kyrpides N."/>
            <person name="Kim E."/>
            <person name="Miller C.D."/>
            <person name="Hughes J.E."/>
            <person name="Anderson A.J."/>
            <person name="Sims R.C."/>
            <person name="Richardson P."/>
        </authorList>
    </citation>
    <scope>NUCLEOTIDE SEQUENCE [LARGE SCALE GENOMIC DNA]</scope>
    <source>
        <strain evidence="2">MCS</strain>
    </source>
</reference>
<dbReference type="PANTHER" id="PTHR43689">
    <property type="entry name" value="HYDROLASE"/>
    <property type="match status" value="1"/>
</dbReference>
<accession>A0A5Q5BRW7</accession>